<dbReference type="SMART" id="SM00388">
    <property type="entry name" value="HisKA"/>
    <property type="match status" value="1"/>
</dbReference>
<evidence type="ECO:0000256" key="1">
    <source>
        <dbReference type="ARBA" id="ARBA00000085"/>
    </source>
</evidence>
<dbReference type="PANTHER" id="PTHR45436:SF5">
    <property type="entry name" value="SENSOR HISTIDINE KINASE TRCS"/>
    <property type="match status" value="1"/>
</dbReference>
<dbReference type="Pfam" id="PF00512">
    <property type="entry name" value="HisKA"/>
    <property type="match status" value="1"/>
</dbReference>
<dbReference type="InterPro" id="IPR036890">
    <property type="entry name" value="HATPase_C_sf"/>
</dbReference>
<feature type="domain" description="HAMP" evidence="14">
    <location>
        <begin position="133"/>
        <end position="186"/>
    </location>
</feature>
<evidence type="ECO:0000256" key="11">
    <source>
        <dbReference type="SAM" id="MobiDB-lite"/>
    </source>
</evidence>
<dbReference type="CDD" id="cd06225">
    <property type="entry name" value="HAMP"/>
    <property type="match status" value="1"/>
</dbReference>
<dbReference type="InterPro" id="IPR036097">
    <property type="entry name" value="HisK_dim/P_sf"/>
</dbReference>
<sequence>MPRLTVRGRLTLVYAAVFAAGGLLLLGLNYAIVADSLITRSTRPAAVTAGPGPVGAGSTTPAAEAGGTSATPAPSAPGPTAVAHRNGTIAYFAPQSVLDDYRAGVLSDLLLRCSAVLVGAIGVAALAGRMIAGRTLARLHRITETARELSERDLNRRLALEGPQDELKELGDTFDGMLARLQAAFDSQRRFAANASHELRTPLAIQRAAVEVPLATGRVPAHLVPAMRRVLDACRRSERLIDGLLLLASGERGPVEKQPVDLARVARRAARTVAADGREDLEVRLELRPAVVEGDPVLLEHLVRNVLDNAVRYNVPGGTAEVTARPAAGGAEIVVTNTGPVVPEEQAARLFVPFHRGNGQRLSGDGGSGLGLSIVRAIAGAHGGTAAAVPRPEGGLTVTIFLPGPAVSRPHRGDPSWAARTRGASTSEGPYQVR</sequence>
<gene>
    <name evidence="15" type="ORF">HNP84_006374</name>
</gene>
<keyword evidence="7 15" id="KW-0418">Kinase</keyword>
<feature type="transmembrane region" description="Helical" evidence="12">
    <location>
        <begin position="109"/>
        <end position="132"/>
    </location>
</feature>
<evidence type="ECO:0000313" key="16">
    <source>
        <dbReference type="Proteomes" id="UP000578449"/>
    </source>
</evidence>
<dbReference type="SUPFAM" id="SSF158472">
    <property type="entry name" value="HAMP domain-like"/>
    <property type="match status" value="1"/>
</dbReference>
<protein>
    <recommendedName>
        <fullName evidence="3">histidine kinase</fullName>
        <ecNumber evidence="3">2.7.13.3</ecNumber>
    </recommendedName>
</protein>
<dbReference type="CDD" id="cd00082">
    <property type="entry name" value="HisKA"/>
    <property type="match status" value="1"/>
</dbReference>
<evidence type="ECO:0000256" key="6">
    <source>
        <dbReference type="ARBA" id="ARBA00022692"/>
    </source>
</evidence>
<dbReference type="Gene3D" id="6.10.340.10">
    <property type="match status" value="1"/>
</dbReference>
<dbReference type="EMBL" id="JACHGN010000015">
    <property type="protein sequence ID" value="MBB5136623.1"/>
    <property type="molecule type" value="Genomic_DNA"/>
</dbReference>
<feature type="domain" description="Histidine kinase" evidence="13">
    <location>
        <begin position="194"/>
        <end position="406"/>
    </location>
</feature>
<comment type="caution">
    <text evidence="15">The sequence shown here is derived from an EMBL/GenBank/DDBJ whole genome shotgun (WGS) entry which is preliminary data.</text>
</comment>
<dbReference type="InterPro" id="IPR003660">
    <property type="entry name" value="HAMP_dom"/>
</dbReference>
<keyword evidence="4" id="KW-0597">Phosphoprotein</keyword>
<dbReference type="AlphaFoldDB" id="A0A840PFA5"/>
<dbReference type="InterPro" id="IPR003661">
    <property type="entry name" value="HisK_dim/P_dom"/>
</dbReference>
<dbReference type="SMART" id="SM00304">
    <property type="entry name" value="HAMP"/>
    <property type="match status" value="1"/>
</dbReference>
<comment type="subcellular location">
    <subcellularLocation>
        <location evidence="2">Cell membrane</location>
    </subcellularLocation>
</comment>
<dbReference type="RefSeq" id="WP_185053518.1">
    <property type="nucleotide sequence ID" value="NZ_BAABIX010000008.1"/>
</dbReference>
<keyword evidence="10 12" id="KW-0472">Membrane</keyword>
<dbReference type="GO" id="GO:0005886">
    <property type="term" value="C:plasma membrane"/>
    <property type="evidence" value="ECO:0007669"/>
    <property type="project" value="UniProtKB-SubCell"/>
</dbReference>
<dbReference type="CDD" id="cd00075">
    <property type="entry name" value="HATPase"/>
    <property type="match status" value="1"/>
</dbReference>
<dbReference type="EC" id="2.7.13.3" evidence="3"/>
<dbReference type="Pfam" id="PF00672">
    <property type="entry name" value="HAMP"/>
    <property type="match status" value="1"/>
</dbReference>
<evidence type="ECO:0000256" key="12">
    <source>
        <dbReference type="SAM" id="Phobius"/>
    </source>
</evidence>
<evidence type="ECO:0000259" key="14">
    <source>
        <dbReference type="PROSITE" id="PS50885"/>
    </source>
</evidence>
<accession>A0A840PFA5</accession>
<feature type="region of interest" description="Disordered" evidence="11">
    <location>
        <begin position="407"/>
        <end position="434"/>
    </location>
</feature>
<feature type="region of interest" description="Disordered" evidence="11">
    <location>
        <begin position="45"/>
        <end position="80"/>
    </location>
</feature>
<keyword evidence="16" id="KW-1185">Reference proteome</keyword>
<dbReference type="GO" id="GO:0000155">
    <property type="term" value="F:phosphorelay sensor kinase activity"/>
    <property type="evidence" value="ECO:0007669"/>
    <property type="project" value="InterPro"/>
</dbReference>
<evidence type="ECO:0000256" key="5">
    <source>
        <dbReference type="ARBA" id="ARBA00022679"/>
    </source>
</evidence>
<dbReference type="SUPFAM" id="SSF47384">
    <property type="entry name" value="Homodimeric domain of signal transducing histidine kinase"/>
    <property type="match status" value="1"/>
</dbReference>
<dbReference type="Gene3D" id="3.30.565.10">
    <property type="entry name" value="Histidine kinase-like ATPase, C-terminal domain"/>
    <property type="match status" value="1"/>
</dbReference>
<keyword evidence="9" id="KW-0902">Two-component regulatory system</keyword>
<keyword evidence="8 12" id="KW-1133">Transmembrane helix</keyword>
<evidence type="ECO:0000256" key="4">
    <source>
        <dbReference type="ARBA" id="ARBA00022553"/>
    </source>
</evidence>
<evidence type="ECO:0000313" key="15">
    <source>
        <dbReference type="EMBL" id="MBB5136623.1"/>
    </source>
</evidence>
<dbReference type="Pfam" id="PF02518">
    <property type="entry name" value="HATPase_c"/>
    <property type="match status" value="1"/>
</dbReference>
<evidence type="ECO:0000256" key="3">
    <source>
        <dbReference type="ARBA" id="ARBA00012438"/>
    </source>
</evidence>
<evidence type="ECO:0000256" key="9">
    <source>
        <dbReference type="ARBA" id="ARBA00023012"/>
    </source>
</evidence>
<dbReference type="InterPro" id="IPR005467">
    <property type="entry name" value="His_kinase_dom"/>
</dbReference>
<dbReference type="PROSITE" id="PS50885">
    <property type="entry name" value="HAMP"/>
    <property type="match status" value="1"/>
</dbReference>
<name>A0A840PFA5_9ACTN</name>
<keyword evidence="5" id="KW-0808">Transferase</keyword>
<dbReference type="PRINTS" id="PR00344">
    <property type="entry name" value="BCTRLSENSOR"/>
</dbReference>
<dbReference type="InterPro" id="IPR050428">
    <property type="entry name" value="TCS_sensor_his_kinase"/>
</dbReference>
<reference evidence="15 16" key="1">
    <citation type="submission" date="2020-08" db="EMBL/GenBank/DDBJ databases">
        <title>Genomic Encyclopedia of Type Strains, Phase IV (KMG-IV): sequencing the most valuable type-strain genomes for metagenomic binning, comparative biology and taxonomic classification.</title>
        <authorList>
            <person name="Goeker M."/>
        </authorList>
    </citation>
    <scope>NUCLEOTIDE SEQUENCE [LARGE SCALE GENOMIC DNA]</scope>
    <source>
        <strain evidence="15 16">DSM 45615</strain>
    </source>
</reference>
<organism evidence="15 16">
    <name type="scientific">Thermocatellispora tengchongensis</name>
    <dbReference type="NCBI Taxonomy" id="1073253"/>
    <lineage>
        <taxon>Bacteria</taxon>
        <taxon>Bacillati</taxon>
        <taxon>Actinomycetota</taxon>
        <taxon>Actinomycetes</taxon>
        <taxon>Streptosporangiales</taxon>
        <taxon>Streptosporangiaceae</taxon>
        <taxon>Thermocatellispora</taxon>
    </lineage>
</organism>
<evidence type="ECO:0000256" key="8">
    <source>
        <dbReference type="ARBA" id="ARBA00022989"/>
    </source>
</evidence>
<dbReference type="PANTHER" id="PTHR45436">
    <property type="entry name" value="SENSOR HISTIDINE KINASE YKOH"/>
    <property type="match status" value="1"/>
</dbReference>
<comment type="catalytic activity">
    <reaction evidence="1">
        <text>ATP + protein L-histidine = ADP + protein N-phospho-L-histidine.</text>
        <dbReference type="EC" id="2.7.13.3"/>
    </reaction>
</comment>
<dbReference type="Gene3D" id="1.10.287.130">
    <property type="match status" value="1"/>
</dbReference>
<evidence type="ECO:0000256" key="10">
    <source>
        <dbReference type="ARBA" id="ARBA00023136"/>
    </source>
</evidence>
<evidence type="ECO:0000256" key="7">
    <source>
        <dbReference type="ARBA" id="ARBA00022777"/>
    </source>
</evidence>
<evidence type="ECO:0000256" key="2">
    <source>
        <dbReference type="ARBA" id="ARBA00004236"/>
    </source>
</evidence>
<dbReference type="SMART" id="SM00387">
    <property type="entry name" value="HATPase_c"/>
    <property type="match status" value="1"/>
</dbReference>
<dbReference type="InterPro" id="IPR004358">
    <property type="entry name" value="Sig_transdc_His_kin-like_C"/>
</dbReference>
<proteinExistence type="predicted"/>
<dbReference type="SUPFAM" id="SSF55874">
    <property type="entry name" value="ATPase domain of HSP90 chaperone/DNA topoisomerase II/histidine kinase"/>
    <property type="match status" value="1"/>
</dbReference>
<evidence type="ECO:0000259" key="13">
    <source>
        <dbReference type="PROSITE" id="PS50109"/>
    </source>
</evidence>
<dbReference type="Proteomes" id="UP000578449">
    <property type="component" value="Unassembled WGS sequence"/>
</dbReference>
<dbReference type="PROSITE" id="PS50109">
    <property type="entry name" value="HIS_KIN"/>
    <property type="match status" value="1"/>
</dbReference>
<feature type="compositionally biased region" description="Polar residues" evidence="11">
    <location>
        <begin position="423"/>
        <end position="434"/>
    </location>
</feature>
<feature type="transmembrane region" description="Helical" evidence="12">
    <location>
        <begin position="12"/>
        <end position="33"/>
    </location>
</feature>
<dbReference type="InterPro" id="IPR003594">
    <property type="entry name" value="HATPase_dom"/>
</dbReference>
<keyword evidence="6 12" id="KW-0812">Transmembrane</keyword>